<gene>
    <name evidence="1" type="ORF">EV652_11894</name>
</gene>
<dbReference type="RefSeq" id="WP_132214778.1">
    <property type="nucleotide sequence ID" value="NZ_SLWN01000018.1"/>
</dbReference>
<dbReference type="EMBL" id="SLWN01000018">
    <property type="protein sequence ID" value="TCO17266.1"/>
    <property type="molecule type" value="Genomic_DNA"/>
</dbReference>
<evidence type="ECO:0008006" key="3">
    <source>
        <dbReference type="Google" id="ProtNLM"/>
    </source>
</evidence>
<organism evidence="1 2">
    <name type="scientific">Kribbella steppae</name>
    <dbReference type="NCBI Taxonomy" id="2512223"/>
    <lineage>
        <taxon>Bacteria</taxon>
        <taxon>Bacillati</taxon>
        <taxon>Actinomycetota</taxon>
        <taxon>Actinomycetes</taxon>
        <taxon>Propionibacteriales</taxon>
        <taxon>Kribbellaceae</taxon>
        <taxon>Kribbella</taxon>
    </lineage>
</organism>
<dbReference type="AlphaFoldDB" id="A0A4R2GZN5"/>
<evidence type="ECO:0000313" key="1">
    <source>
        <dbReference type="EMBL" id="TCO17266.1"/>
    </source>
</evidence>
<keyword evidence="2" id="KW-1185">Reference proteome</keyword>
<protein>
    <recommendedName>
        <fullName evidence="3">DUF1579 domain-containing protein</fullName>
    </recommendedName>
</protein>
<reference evidence="1 2" key="1">
    <citation type="journal article" date="2015" name="Stand. Genomic Sci.">
        <title>Genomic Encyclopedia of Bacterial and Archaeal Type Strains, Phase III: the genomes of soil and plant-associated and newly described type strains.</title>
        <authorList>
            <person name="Whitman W.B."/>
            <person name="Woyke T."/>
            <person name="Klenk H.P."/>
            <person name="Zhou Y."/>
            <person name="Lilburn T.G."/>
            <person name="Beck B.J."/>
            <person name="De Vos P."/>
            <person name="Vandamme P."/>
            <person name="Eisen J.A."/>
            <person name="Garrity G."/>
            <person name="Hugenholtz P."/>
            <person name="Kyrpides N.C."/>
        </authorList>
    </citation>
    <scope>NUCLEOTIDE SEQUENCE [LARGE SCALE GENOMIC DNA]</scope>
    <source>
        <strain evidence="1 2">VKM Ac-2572</strain>
    </source>
</reference>
<name>A0A4R2GZN5_9ACTN</name>
<accession>A0A4R2GZN5</accession>
<dbReference type="OrthoDB" id="8481162at2"/>
<sequence>MPENNPATDQSPAEALQTLAPLIGHWTVSGPSSSGTVSYEWYDGGNFIVQRVDLGEEGRGIEYIGLDADSGTLRSHFFGTNGKILEYTYELAGSTLTIWFGGPESPAKFVGEFNADYTVNTGAWQWPGGGYESTMTRRDGDDQ</sequence>
<dbReference type="Proteomes" id="UP000294508">
    <property type="component" value="Unassembled WGS sequence"/>
</dbReference>
<comment type="caution">
    <text evidence="1">The sequence shown here is derived from an EMBL/GenBank/DDBJ whole genome shotgun (WGS) entry which is preliminary data.</text>
</comment>
<evidence type="ECO:0000313" key="2">
    <source>
        <dbReference type="Proteomes" id="UP000294508"/>
    </source>
</evidence>
<proteinExistence type="predicted"/>